<protein>
    <submittedName>
        <fullName evidence="3">Uncharacterized protein</fullName>
    </submittedName>
</protein>
<reference evidence="3 4" key="1">
    <citation type="submission" date="2021-01" db="EMBL/GenBank/DDBJ databases">
        <title>Draft Genome Sequence and Polyhydroxyalkanoate Biosynthetic Potential of Jeongeupia naejangsanensis Type Strain DSM 24253.</title>
        <authorList>
            <person name="Turrini P."/>
            <person name="Artuso I."/>
            <person name="Lugli G.A."/>
            <person name="Frangipani E."/>
            <person name="Ventura M."/>
            <person name="Visca P."/>
        </authorList>
    </citation>
    <scope>NUCLEOTIDE SEQUENCE [LARGE SCALE GENOMIC DNA]</scope>
    <source>
        <strain evidence="3 4">DSM 24253</strain>
    </source>
</reference>
<proteinExistence type="predicted"/>
<feature type="signal peptide" evidence="2">
    <location>
        <begin position="1"/>
        <end position="17"/>
    </location>
</feature>
<gene>
    <name evidence="3" type="ORF">JMJ54_08370</name>
</gene>
<feature type="chain" id="PRO_5046661813" evidence="2">
    <location>
        <begin position="18"/>
        <end position="435"/>
    </location>
</feature>
<dbReference type="Proteomes" id="UP000809431">
    <property type="component" value="Unassembled WGS sequence"/>
</dbReference>
<evidence type="ECO:0000313" key="4">
    <source>
        <dbReference type="Proteomes" id="UP000809431"/>
    </source>
</evidence>
<accession>A0ABS2BJS5</accession>
<organism evidence="3 4">
    <name type="scientific">Jeongeupia naejangsanensis</name>
    <dbReference type="NCBI Taxonomy" id="613195"/>
    <lineage>
        <taxon>Bacteria</taxon>
        <taxon>Pseudomonadati</taxon>
        <taxon>Pseudomonadota</taxon>
        <taxon>Betaproteobacteria</taxon>
        <taxon>Neisseriales</taxon>
        <taxon>Chitinibacteraceae</taxon>
        <taxon>Jeongeupia</taxon>
    </lineage>
</organism>
<dbReference type="EMBL" id="JAESND010000003">
    <property type="protein sequence ID" value="MBM3115843.1"/>
    <property type="molecule type" value="Genomic_DNA"/>
</dbReference>
<sequence>MKPWTLLFALSLPVAGADPTSTGAAPLPFGLTPLPGYVSTFPPFVRENVELDVPVSGWIRDKRGVPERWDEYAVPVTGTGWYAEYRYRKGEVTAAAVRKHYECALSRDGFTRVEMQQCDERCLRDTDGVELRRVAGNAMRNVRPRPAAGYGIDYTVYTNPRAGVVLLGTGHSDADPALVDVTLAIAQGPIRDLKPITRKLKASPTEPGLNSADCPASDKGRPEPVWPVREKPVPLSRAPFDLDILPGNPPFEQGKYLEHLRVDVPVSTPYFTPGKGIRADQLVPVAGNTWFYSYTLDDSAQWLNDYYGEILVRNGYQLVHAYRCDAGCQRGEGPGPRRLRAYFGLMQSNLNSELRLNLIGPRTEYRIYSDRKTGVVIVGTEQRIGLQRTDVELYIAHGVVLDDAAFAARAAEPTVIHQGRGDDRVRPAGKAMQEK</sequence>
<comment type="caution">
    <text evidence="3">The sequence shown here is derived from an EMBL/GenBank/DDBJ whole genome shotgun (WGS) entry which is preliminary data.</text>
</comment>
<keyword evidence="2" id="KW-0732">Signal</keyword>
<name>A0ABS2BJS5_9NEIS</name>
<dbReference type="RefSeq" id="WP_203537734.1">
    <property type="nucleotide sequence ID" value="NZ_JAESND010000003.1"/>
</dbReference>
<feature type="region of interest" description="Disordered" evidence="1">
    <location>
        <begin position="201"/>
        <end position="225"/>
    </location>
</feature>
<evidence type="ECO:0000256" key="2">
    <source>
        <dbReference type="SAM" id="SignalP"/>
    </source>
</evidence>
<evidence type="ECO:0000313" key="3">
    <source>
        <dbReference type="EMBL" id="MBM3115843.1"/>
    </source>
</evidence>
<evidence type="ECO:0000256" key="1">
    <source>
        <dbReference type="SAM" id="MobiDB-lite"/>
    </source>
</evidence>
<keyword evidence="4" id="KW-1185">Reference proteome</keyword>
<feature type="compositionally biased region" description="Basic and acidic residues" evidence="1">
    <location>
        <begin position="216"/>
        <end position="225"/>
    </location>
</feature>